<evidence type="ECO:0000313" key="4">
    <source>
        <dbReference type="Proteomes" id="UP001522868"/>
    </source>
</evidence>
<comment type="caution">
    <text evidence="3">The sequence shown here is derived from an EMBL/GenBank/DDBJ whole genome shotgun (WGS) entry which is preliminary data.</text>
</comment>
<dbReference type="RefSeq" id="WP_248637280.1">
    <property type="nucleotide sequence ID" value="NZ_JALPTH010000042.1"/>
</dbReference>
<sequence>MDDWPAPEPFLRGTAWWDEDRPVRADPADLARLPWDTAARAQLPTGVRLEFTASPGTRAVALRYRARVPEAPRSMRELSHCFALWQGDTCVREVLAPPAEKSEVVIELPAPGESGDGPFTIHPPESQAPRITGVRALGGELTPAPCRPRWLVHGDSITEGWLATRPALTWPATAGRALGLDPVNLGYAGSARGDLALAQQLASLPRAALVTLAFGTNCWSGVPYSAPLLYETVRAFLTLVRAGHPGTPLLLVSPVLRPEAETTANPLGATLAELRTAMEEAARDHAAAGDPWLALLPGRDVLGPEHLADGLHPNDEGHARLARAVASAVRDHWPELPHRPQTAQEDTTGAHAAANSG</sequence>
<organism evidence="3 4">
    <name type="scientific">Streptomyces lichenis</name>
    <dbReference type="NCBI Taxonomy" id="2306967"/>
    <lineage>
        <taxon>Bacteria</taxon>
        <taxon>Bacillati</taxon>
        <taxon>Actinomycetota</taxon>
        <taxon>Actinomycetes</taxon>
        <taxon>Kitasatosporales</taxon>
        <taxon>Streptomycetaceae</taxon>
        <taxon>Streptomyces</taxon>
    </lineage>
</organism>
<name>A0ABT0IJH6_9ACTN</name>
<evidence type="ECO:0000313" key="3">
    <source>
        <dbReference type="EMBL" id="MCK8681457.1"/>
    </source>
</evidence>
<gene>
    <name evidence="3" type="ORF">M1O15_29495</name>
</gene>
<reference evidence="3 4" key="1">
    <citation type="submission" date="2022-04" db="EMBL/GenBank/DDBJ databases">
        <title>Streptomyces sp. nov. LCR6-01 isolated from Lichen of Dirinaria sp.</title>
        <authorList>
            <person name="Kanchanasin P."/>
            <person name="Tanasupawat S."/>
            <person name="Phongsopitanun W."/>
        </authorList>
    </citation>
    <scope>NUCLEOTIDE SEQUENCE [LARGE SCALE GENOMIC DNA]</scope>
    <source>
        <strain evidence="3 4">LCR6-01</strain>
    </source>
</reference>
<feature type="domain" description="SGNH hydrolase-type esterase" evidence="2">
    <location>
        <begin position="153"/>
        <end position="320"/>
    </location>
</feature>
<dbReference type="Pfam" id="PF13472">
    <property type="entry name" value="Lipase_GDSL_2"/>
    <property type="match status" value="1"/>
</dbReference>
<evidence type="ECO:0000256" key="1">
    <source>
        <dbReference type="SAM" id="MobiDB-lite"/>
    </source>
</evidence>
<dbReference type="InterPro" id="IPR013830">
    <property type="entry name" value="SGNH_hydro"/>
</dbReference>
<feature type="region of interest" description="Disordered" evidence="1">
    <location>
        <begin position="335"/>
        <end position="357"/>
    </location>
</feature>
<dbReference type="Gene3D" id="3.40.50.1110">
    <property type="entry name" value="SGNH hydrolase"/>
    <property type="match status" value="1"/>
</dbReference>
<dbReference type="InterPro" id="IPR036514">
    <property type="entry name" value="SGNH_hydro_sf"/>
</dbReference>
<dbReference type="Proteomes" id="UP001522868">
    <property type="component" value="Unassembled WGS sequence"/>
</dbReference>
<proteinExistence type="predicted"/>
<keyword evidence="4" id="KW-1185">Reference proteome</keyword>
<accession>A0ABT0IJH6</accession>
<evidence type="ECO:0000259" key="2">
    <source>
        <dbReference type="Pfam" id="PF13472"/>
    </source>
</evidence>
<protein>
    <submittedName>
        <fullName evidence="3">GDSL-type esterase/lipase family protein</fullName>
    </submittedName>
</protein>
<dbReference type="SUPFAM" id="SSF52266">
    <property type="entry name" value="SGNH hydrolase"/>
    <property type="match status" value="1"/>
</dbReference>
<dbReference type="EMBL" id="JALPTH010000042">
    <property type="protein sequence ID" value="MCK8681457.1"/>
    <property type="molecule type" value="Genomic_DNA"/>
</dbReference>